<name>A0A8W8J669_MAGGI</name>
<feature type="compositionally biased region" description="Polar residues" evidence="5">
    <location>
        <begin position="345"/>
        <end position="356"/>
    </location>
</feature>
<evidence type="ECO:0000313" key="7">
    <source>
        <dbReference type="Proteomes" id="UP000005408"/>
    </source>
</evidence>
<feature type="region of interest" description="Disordered" evidence="5">
    <location>
        <begin position="48"/>
        <end position="81"/>
    </location>
</feature>
<feature type="region of interest" description="Disordered" evidence="5">
    <location>
        <begin position="337"/>
        <end position="372"/>
    </location>
</feature>
<comment type="similarity">
    <text evidence="4">Belongs to the DONSON family.</text>
</comment>
<feature type="compositionally biased region" description="Acidic residues" evidence="5">
    <location>
        <begin position="362"/>
        <end position="372"/>
    </location>
</feature>
<accession>A0A8W8J669</accession>
<dbReference type="OrthoDB" id="534063at2759"/>
<protein>
    <recommendedName>
        <fullName evidence="8">Protein downstream neighbor of Son</fullName>
    </recommendedName>
</protein>
<dbReference type="EnsemblMetazoa" id="G17438.5">
    <property type="protein sequence ID" value="G17438.5:cds"/>
    <property type="gene ID" value="G17438"/>
</dbReference>
<evidence type="ECO:0000256" key="2">
    <source>
        <dbReference type="ARBA" id="ARBA00022473"/>
    </source>
</evidence>
<evidence type="ECO:0000313" key="6">
    <source>
        <dbReference type="EnsemblMetazoa" id="G17438.4:cds"/>
    </source>
</evidence>
<dbReference type="PANTHER" id="PTHR12972">
    <property type="entry name" value="DOWNSTREAM NEIGHBOR OF SON"/>
    <property type="match status" value="1"/>
</dbReference>
<dbReference type="InterPro" id="IPR024861">
    <property type="entry name" value="Donson"/>
</dbReference>
<feature type="region of interest" description="Disordered" evidence="5">
    <location>
        <begin position="1"/>
        <end position="36"/>
    </location>
</feature>
<evidence type="ECO:0000256" key="4">
    <source>
        <dbReference type="ARBA" id="ARBA00025806"/>
    </source>
</evidence>
<keyword evidence="3" id="KW-0539">Nucleus</keyword>
<dbReference type="AlphaFoldDB" id="A0A8W8J669"/>
<dbReference type="PRINTS" id="PR02064">
    <property type="entry name" value="DONSON"/>
</dbReference>
<dbReference type="EnsemblMetazoa" id="G17438.3">
    <property type="protein sequence ID" value="G17438.3:cds"/>
    <property type="gene ID" value="G17438"/>
</dbReference>
<dbReference type="OMA" id="WCLKTRV"/>
<evidence type="ECO:0000256" key="5">
    <source>
        <dbReference type="SAM" id="MobiDB-lite"/>
    </source>
</evidence>
<evidence type="ECO:0000256" key="1">
    <source>
        <dbReference type="ARBA" id="ARBA00004123"/>
    </source>
</evidence>
<evidence type="ECO:0008006" key="8">
    <source>
        <dbReference type="Google" id="ProtNLM"/>
    </source>
</evidence>
<sequence length="582" mass="66450">MSSNSPNWKRPSDVMKIHRKRKRLSQNRSFSEETKVSGVLQDSTNVILNSTGSKRKNPFSSEKFTDGPCKRKKSDTEDKLPNFNENTQAFFAILENVNKTDGDVPHIKVEKATENGPITRDLLIDDDEEKSQFDFIEKFFKAAQTHKLKEESPKPVKSKKDDPPSSRPVPVDWSLKVKLRAVSKSSLLWCTQIKTGEEAKGLSDFVSNIDQVDSGDDKSDFHSCCMYWMYPNLPWIRLFPRIVPDSKLRSSFNGLLNEDIQKALTEDWTESFTSAFHQLRSQHCPYFYFCTHQFTVLFRAAGVAGQSSQNAFLTPTTRGLREALKKEGIEFSMPVLERKRETSSSEKLQSENSESKPVQAVDEIEEDEEEDEFLDTDEGASVWLESIGLDKKQFPSLDPNKVKIQREGFRVIDNRPESLVYIQGADVQALFNFLLNCRSCVASSGPQAGVPPTILCPTPFRGASVQSYKVKHSLVKQTEMDGTINHVHILEISGPVLPHHVHQIRKVLERTQKGEFTLTFNTHEPTVPFNAKLPVSECNPEREKMKMRGEKFDTFFDVCDIDDRLTCIRELYCRDYSYDWAT</sequence>
<organism evidence="6 7">
    <name type="scientific">Magallana gigas</name>
    <name type="common">Pacific oyster</name>
    <name type="synonym">Crassostrea gigas</name>
    <dbReference type="NCBI Taxonomy" id="29159"/>
    <lineage>
        <taxon>Eukaryota</taxon>
        <taxon>Metazoa</taxon>
        <taxon>Spiralia</taxon>
        <taxon>Lophotrochozoa</taxon>
        <taxon>Mollusca</taxon>
        <taxon>Bivalvia</taxon>
        <taxon>Autobranchia</taxon>
        <taxon>Pteriomorphia</taxon>
        <taxon>Ostreida</taxon>
        <taxon>Ostreoidea</taxon>
        <taxon>Ostreidae</taxon>
        <taxon>Magallana</taxon>
    </lineage>
</organism>
<keyword evidence="2" id="KW-0217">Developmental protein</keyword>
<proteinExistence type="inferred from homology"/>
<feature type="region of interest" description="Disordered" evidence="5">
    <location>
        <begin position="146"/>
        <end position="169"/>
    </location>
</feature>
<dbReference type="GO" id="GO:0005634">
    <property type="term" value="C:nucleus"/>
    <property type="evidence" value="ECO:0007669"/>
    <property type="project" value="UniProtKB-SubCell"/>
</dbReference>
<evidence type="ECO:0000256" key="3">
    <source>
        <dbReference type="ARBA" id="ARBA00023242"/>
    </source>
</evidence>
<feature type="compositionally biased region" description="Polar residues" evidence="5">
    <location>
        <begin position="48"/>
        <end position="62"/>
    </location>
</feature>
<dbReference type="Proteomes" id="UP000005408">
    <property type="component" value="Unassembled WGS sequence"/>
</dbReference>
<dbReference type="GO" id="GO:0033260">
    <property type="term" value="P:nuclear DNA replication"/>
    <property type="evidence" value="ECO:0007669"/>
    <property type="project" value="TreeGrafter"/>
</dbReference>
<reference evidence="6" key="1">
    <citation type="submission" date="2022-08" db="UniProtKB">
        <authorList>
            <consortium name="EnsemblMetazoa"/>
        </authorList>
    </citation>
    <scope>IDENTIFICATION</scope>
    <source>
        <strain evidence="6">05x7-T-G4-1.051#20</strain>
    </source>
</reference>
<dbReference type="PANTHER" id="PTHR12972:SF0">
    <property type="entry name" value="PROTEIN DOWNSTREAM NEIGHBOR OF SON"/>
    <property type="match status" value="1"/>
</dbReference>
<feature type="compositionally biased region" description="Basic and acidic residues" evidence="5">
    <location>
        <begin position="147"/>
        <end position="164"/>
    </location>
</feature>
<feature type="compositionally biased region" description="Basic and acidic residues" evidence="5">
    <location>
        <begin position="63"/>
        <end position="80"/>
    </location>
</feature>
<keyword evidence="7" id="KW-1185">Reference proteome</keyword>
<dbReference type="EnsemblMetazoa" id="G17438.4">
    <property type="protein sequence ID" value="G17438.4:cds"/>
    <property type="gene ID" value="G17438"/>
</dbReference>
<comment type="subcellular location">
    <subcellularLocation>
        <location evidence="1">Nucleus</location>
    </subcellularLocation>
</comment>